<protein>
    <submittedName>
        <fullName evidence="1">Uncharacterized protein</fullName>
    </submittedName>
</protein>
<gene>
    <name evidence="1" type="ORF">SAMEA1982600_02897</name>
</gene>
<evidence type="ECO:0000313" key="1">
    <source>
        <dbReference type="EMBL" id="SAI35325.1"/>
    </source>
</evidence>
<dbReference type="AlphaFoldDB" id="A0A157PP09"/>
<evidence type="ECO:0000313" key="2">
    <source>
        <dbReference type="Proteomes" id="UP000077037"/>
    </source>
</evidence>
<dbReference type="Proteomes" id="UP000077037">
    <property type="component" value="Unassembled WGS sequence"/>
</dbReference>
<sequence length="49" mass="5364">MRRLRPRLAALVWRGMAAVVGAVALAQVFRAWLDPDLTLALAGGLFLCR</sequence>
<name>A0A157PP09_9BORD</name>
<reference evidence="1 2" key="1">
    <citation type="submission" date="2016-03" db="EMBL/GenBank/DDBJ databases">
        <authorList>
            <consortium name="Pathogen Informatics"/>
        </authorList>
    </citation>
    <scope>NUCLEOTIDE SEQUENCE [LARGE SCALE GENOMIC DNA]</scope>
    <source>
        <strain evidence="1 2">NCTC13364</strain>
    </source>
</reference>
<accession>A0A157PP09</accession>
<dbReference type="EMBL" id="FKBS01000014">
    <property type="protein sequence ID" value="SAI35325.1"/>
    <property type="molecule type" value="Genomic_DNA"/>
</dbReference>
<organism evidence="1 2">
    <name type="scientific">Bordetella ansorpii</name>
    <dbReference type="NCBI Taxonomy" id="288768"/>
    <lineage>
        <taxon>Bacteria</taxon>
        <taxon>Pseudomonadati</taxon>
        <taxon>Pseudomonadota</taxon>
        <taxon>Betaproteobacteria</taxon>
        <taxon>Burkholderiales</taxon>
        <taxon>Alcaligenaceae</taxon>
        <taxon>Bordetella</taxon>
    </lineage>
</organism>
<dbReference type="RefSeq" id="WP_156523075.1">
    <property type="nucleotide sequence ID" value="NZ_FKBS01000014.1"/>
</dbReference>
<proteinExistence type="predicted"/>